<dbReference type="EMBL" id="JBGBPY010000001">
    <property type="protein sequence ID" value="MEY2180966.1"/>
    <property type="molecule type" value="Genomic_DNA"/>
</dbReference>
<keyword evidence="1 2" id="KW-0238">DNA-binding</keyword>
<evidence type="ECO:0000256" key="2">
    <source>
        <dbReference type="PROSITE-ProRule" id="PRU01091"/>
    </source>
</evidence>
<dbReference type="InterPro" id="IPR002182">
    <property type="entry name" value="NB-ARC"/>
</dbReference>
<dbReference type="InterPro" id="IPR036388">
    <property type="entry name" value="WH-like_DNA-bd_sf"/>
</dbReference>
<dbReference type="InterPro" id="IPR011990">
    <property type="entry name" value="TPR-like_helical_dom_sf"/>
</dbReference>
<dbReference type="Gene3D" id="3.40.50.300">
    <property type="entry name" value="P-loop containing nucleotide triphosphate hydrolases"/>
    <property type="match status" value="1"/>
</dbReference>
<sequence length="853" mass="92659">MAVSRTTATVCTMGNDRISTHPEAPARFAFANVAIDAVTHRLTRDGCEVGIEPKAFAVLLEFLAHPGQLRSRDELLDAVWGHTYVTPGTLNRLVAQLRRALGDDSENPHCIQTVHGLGYRFIAPLHVHPQAQVQPALRFTPPAQAHLPERSGQLVGRERDIEELVQALRGHRLLTIAGPGGIGKTQAAVETARVCAADFPDGVWLFDCTPLATGEALVQRVTAMFDIRGTLDGNELTTRLCELLQRRKALLLFDNAERIAEPLATLTSALLAACASLHVLVTSQRRLNCADESLHWLEPLAVPPPGAWSTCDEVAELMQVPAVQLLLLRLRAVSTRFALTPSNAAVIAEICRRLDGLPLALELAAARLRMLSPEQLLARLNDHLLSLAETSPNRPARHQTLYALIEWSYALLSEGEQSLLRGLGVFNGGCTLGGANVIGATFGMDDAQTLDLLGGLIDKSLLAFDASVNPPRYMLLDSVRLFALERLVENGEEARARDAHLAHFVDFTERVNAGILSDVHKPWVGRVRRESANLHAAFDHASTRPDLAEGALAVVGNLCWYFRGACDFLQPAQWLEQALQKDPSPTLYRARASIALGMVLHQSLDHAHAGARLREGIALASGLGDAFLAGAGQAILAFELATCGDFTGAEPCVRAALEIAEAHNDSWIHSNALLSRGIVQALNDRHREAEASMSEAVDDLSTRNDSFQRAYALINRALQRFYLGNWRGAAQDWLSDLDVFIPIQNWRGAAGCVEGMAYVAAECGRFERAARFLAAAAQVRDWTGAPLMPQWRKAQQAVARKAQDALGAAEFERVQQAGAAARFEDVVAEARMMLAETVTTQASRNGASKPYGS</sequence>
<accession>A0ABV4ANH2</accession>
<dbReference type="SUPFAM" id="SSF52540">
    <property type="entry name" value="P-loop containing nucleoside triphosphate hydrolases"/>
    <property type="match status" value="1"/>
</dbReference>
<dbReference type="SUPFAM" id="SSF48452">
    <property type="entry name" value="TPR-like"/>
    <property type="match status" value="1"/>
</dbReference>
<comment type="caution">
    <text evidence="4">The sequence shown here is derived from an EMBL/GenBank/DDBJ whole genome shotgun (WGS) entry which is preliminary data.</text>
</comment>
<dbReference type="Pfam" id="PF00486">
    <property type="entry name" value="Trans_reg_C"/>
    <property type="match status" value="1"/>
</dbReference>
<dbReference type="InterPro" id="IPR001867">
    <property type="entry name" value="OmpR/PhoB-type_DNA-bd"/>
</dbReference>
<dbReference type="SMART" id="SM00862">
    <property type="entry name" value="Trans_reg_C"/>
    <property type="match status" value="1"/>
</dbReference>
<protein>
    <submittedName>
        <fullName evidence="4">Winged helix-turn-helix domain-containing protein</fullName>
    </submittedName>
</protein>
<feature type="domain" description="OmpR/PhoB-type" evidence="3">
    <location>
        <begin position="25"/>
        <end position="123"/>
    </location>
</feature>
<dbReference type="InterPro" id="IPR027417">
    <property type="entry name" value="P-loop_NTPase"/>
</dbReference>
<dbReference type="Proteomes" id="UP001562159">
    <property type="component" value="Unassembled WGS sequence"/>
</dbReference>
<evidence type="ECO:0000256" key="1">
    <source>
        <dbReference type="ARBA" id="ARBA00023125"/>
    </source>
</evidence>
<dbReference type="Pfam" id="PF00931">
    <property type="entry name" value="NB-ARC"/>
    <property type="match status" value="1"/>
</dbReference>
<dbReference type="InterPro" id="IPR016032">
    <property type="entry name" value="Sig_transdc_resp-reg_C-effctor"/>
</dbReference>
<proteinExistence type="predicted"/>
<dbReference type="Gene3D" id="1.25.40.10">
    <property type="entry name" value="Tetratricopeptide repeat domain"/>
    <property type="match status" value="1"/>
</dbReference>
<keyword evidence="5" id="KW-1185">Reference proteome</keyword>
<dbReference type="PROSITE" id="PS51755">
    <property type="entry name" value="OMPR_PHOB"/>
    <property type="match status" value="1"/>
</dbReference>
<name>A0ABV4ANH2_9GAMM</name>
<evidence type="ECO:0000313" key="4">
    <source>
        <dbReference type="EMBL" id="MEY2180966.1"/>
    </source>
</evidence>
<dbReference type="PRINTS" id="PR00364">
    <property type="entry name" value="DISEASERSIST"/>
</dbReference>
<evidence type="ECO:0000313" key="5">
    <source>
        <dbReference type="Proteomes" id="UP001562159"/>
    </source>
</evidence>
<reference evidence="4 5" key="1">
    <citation type="submission" date="2024-07" db="EMBL/GenBank/DDBJ databases">
        <title>Molecular mechanisms and environmental adaptations of flagellar loss and biofilm growth of Rhodanobacter under environmental stress.</title>
        <authorList>
            <person name="Chen M."/>
        </authorList>
    </citation>
    <scope>NUCLEOTIDE SEQUENCE [LARGE SCALE GENOMIC DNA]</scope>
    <source>
        <strain evidence="4 5">RS22</strain>
    </source>
</reference>
<dbReference type="PANTHER" id="PTHR47691">
    <property type="entry name" value="REGULATOR-RELATED"/>
    <property type="match status" value="1"/>
</dbReference>
<gene>
    <name evidence="4" type="ORF">AB7878_00915</name>
</gene>
<organism evidence="4 5">
    <name type="scientific">Rhodanobacter humi</name>
    <dbReference type="NCBI Taxonomy" id="1888173"/>
    <lineage>
        <taxon>Bacteria</taxon>
        <taxon>Pseudomonadati</taxon>
        <taxon>Pseudomonadota</taxon>
        <taxon>Gammaproteobacteria</taxon>
        <taxon>Lysobacterales</taxon>
        <taxon>Rhodanobacteraceae</taxon>
        <taxon>Rhodanobacter</taxon>
    </lineage>
</organism>
<dbReference type="SUPFAM" id="SSF46894">
    <property type="entry name" value="C-terminal effector domain of the bipartite response regulators"/>
    <property type="match status" value="1"/>
</dbReference>
<dbReference type="CDD" id="cd00383">
    <property type="entry name" value="trans_reg_C"/>
    <property type="match status" value="1"/>
</dbReference>
<feature type="DNA-binding region" description="OmpR/PhoB-type" evidence="2">
    <location>
        <begin position="25"/>
        <end position="123"/>
    </location>
</feature>
<dbReference type="PANTHER" id="PTHR47691:SF3">
    <property type="entry name" value="HTH-TYPE TRANSCRIPTIONAL REGULATOR RV0890C-RELATED"/>
    <property type="match status" value="1"/>
</dbReference>
<evidence type="ECO:0000259" key="3">
    <source>
        <dbReference type="PROSITE" id="PS51755"/>
    </source>
</evidence>
<dbReference type="Gene3D" id="1.10.10.10">
    <property type="entry name" value="Winged helix-like DNA-binding domain superfamily/Winged helix DNA-binding domain"/>
    <property type="match status" value="1"/>
</dbReference>